<organism evidence="8 9">
    <name type="scientific">Paragonimus heterotremus</name>
    <dbReference type="NCBI Taxonomy" id="100268"/>
    <lineage>
        <taxon>Eukaryota</taxon>
        <taxon>Metazoa</taxon>
        <taxon>Spiralia</taxon>
        <taxon>Lophotrochozoa</taxon>
        <taxon>Platyhelminthes</taxon>
        <taxon>Trematoda</taxon>
        <taxon>Digenea</taxon>
        <taxon>Plagiorchiida</taxon>
        <taxon>Troglotremata</taxon>
        <taxon>Troglotrematidae</taxon>
        <taxon>Paragonimus</taxon>
    </lineage>
</organism>
<name>A0A8J4TNB6_9TREM</name>
<evidence type="ECO:0000256" key="3">
    <source>
        <dbReference type="ARBA" id="ARBA00022729"/>
    </source>
</evidence>
<evidence type="ECO:0000256" key="4">
    <source>
        <dbReference type="ARBA" id="ARBA00022854"/>
    </source>
</evidence>
<dbReference type="Proteomes" id="UP000748531">
    <property type="component" value="Unassembled WGS sequence"/>
</dbReference>
<proteinExistence type="predicted"/>
<comment type="caution">
    <text evidence="8">The sequence shown here is derived from an EMBL/GenBank/DDBJ whole genome shotgun (WGS) entry which is preliminary data.</text>
</comment>
<keyword evidence="5" id="KW-1015">Disulfide bond</keyword>
<comment type="subcellular location">
    <subcellularLocation>
        <location evidence="1">Secreted</location>
    </subcellularLocation>
</comment>
<evidence type="ECO:0000256" key="2">
    <source>
        <dbReference type="ARBA" id="ARBA00022525"/>
    </source>
</evidence>
<evidence type="ECO:0000259" key="7">
    <source>
        <dbReference type="Pfam" id="PF11703"/>
    </source>
</evidence>
<evidence type="ECO:0000256" key="5">
    <source>
        <dbReference type="ARBA" id="ARBA00023157"/>
    </source>
</evidence>
<feature type="domain" description="UPF0506" evidence="7">
    <location>
        <begin position="29"/>
        <end position="86"/>
    </location>
</feature>
<keyword evidence="4" id="KW-0960">Knottin</keyword>
<evidence type="ECO:0000313" key="8">
    <source>
        <dbReference type="EMBL" id="KAF5405837.1"/>
    </source>
</evidence>
<reference evidence="8" key="1">
    <citation type="submission" date="2019-05" db="EMBL/GenBank/DDBJ databases">
        <title>Annotation for the trematode Paragonimus heterotremus.</title>
        <authorList>
            <person name="Choi Y.-J."/>
        </authorList>
    </citation>
    <scope>NUCLEOTIDE SEQUENCE</scope>
    <source>
        <strain evidence="8">LC</strain>
    </source>
</reference>
<feature type="chain" id="PRO_5035180100" description="UPF0506 domain-containing protein" evidence="6">
    <location>
        <begin position="28"/>
        <end position="89"/>
    </location>
</feature>
<evidence type="ECO:0000313" key="9">
    <source>
        <dbReference type="Proteomes" id="UP000748531"/>
    </source>
</evidence>
<evidence type="ECO:0000256" key="1">
    <source>
        <dbReference type="ARBA" id="ARBA00004613"/>
    </source>
</evidence>
<sequence length="89" mass="9722">MRSSFVNMTTACILLAAILLYAQNATPKCVPLNGTCSGTLLHRCCGSLRCERHGLFAGICRTCFLPGAPCVRNAECCSRRCKQINCMEF</sequence>
<protein>
    <recommendedName>
        <fullName evidence="7">UPF0506 domain-containing protein</fullName>
    </recommendedName>
</protein>
<gene>
    <name evidence="8" type="ORF">PHET_00487</name>
</gene>
<dbReference type="GO" id="GO:0005576">
    <property type="term" value="C:extracellular region"/>
    <property type="evidence" value="ECO:0007669"/>
    <property type="project" value="UniProtKB-SubCell"/>
</dbReference>
<accession>A0A8J4TNB6</accession>
<dbReference type="OrthoDB" id="6246783at2759"/>
<evidence type="ECO:0000256" key="6">
    <source>
        <dbReference type="SAM" id="SignalP"/>
    </source>
</evidence>
<dbReference type="AlphaFoldDB" id="A0A8J4TNB6"/>
<keyword evidence="2" id="KW-0964">Secreted</keyword>
<dbReference type="InterPro" id="IPR021712">
    <property type="entry name" value="UPF0506"/>
</dbReference>
<dbReference type="Pfam" id="PF11703">
    <property type="entry name" value="UPF0506"/>
    <property type="match status" value="1"/>
</dbReference>
<keyword evidence="9" id="KW-1185">Reference proteome</keyword>
<keyword evidence="3 6" id="KW-0732">Signal</keyword>
<feature type="signal peptide" evidence="6">
    <location>
        <begin position="1"/>
        <end position="27"/>
    </location>
</feature>
<dbReference type="EMBL" id="LUCH01000189">
    <property type="protein sequence ID" value="KAF5405837.1"/>
    <property type="molecule type" value="Genomic_DNA"/>
</dbReference>